<dbReference type="CDD" id="cd12797">
    <property type="entry name" value="M23_peptidase"/>
    <property type="match status" value="1"/>
</dbReference>
<dbReference type="AlphaFoldDB" id="A0A8I0KPD3"/>
<dbReference type="Gene3D" id="2.70.70.10">
    <property type="entry name" value="Glucose Permease (Domain IIA)"/>
    <property type="match status" value="1"/>
</dbReference>
<evidence type="ECO:0000259" key="2">
    <source>
        <dbReference type="Pfam" id="PF01551"/>
    </source>
</evidence>
<name>A0A8I0KPD3_9ACTN</name>
<evidence type="ECO:0000313" key="3">
    <source>
        <dbReference type="EMBL" id="MBD1271734.1"/>
    </source>
</evidence>
<dbReference type="SUPFAM" id="SSF51261">
    <property type="entry name" value="Duplicated hybrid motif"/>
    <property type="match status" value="1"/>
</dbReference>
<feature type="region of interest" description="Disordered" evidence="1">
    <location>
        <begin position="1"/>
        <end position="26"/>
    </location>
</feature>
<accession>A0A8I0KPD3</accession>
<dbReference type="InterPro" id="IPR016047">
    <property type="entry name" value="M23ase_b-sheet_dom"/>
</dbReference>
<evidence type="ECO:0000256" key="1">
    <source>
        <dbReference type="SAM" id="MobiDB-lite"/>
    </source>
</evidence>
<gene>
    <name evidence="3" type="ORF">IDH50_15930</name>
</gene>
<comment type="caution">
    <text evidence="3">The sequence shown here is derived from an EMBL/GenBank/DDBJ whole genome shotgun (WGS) entry which is preliminary data.</text>
</comment>
<dbReference type="Pfam" id="PF01551">
    <property type="entry name" value="Peptidase_M23"/>
    <property type="match status" value="1"/>
</dbReference>
<dbReference type="GO" id="GO:0004222">
    <property type="term" value="F:metalloendopeptidase activity"/>
    <property type="evidence" value="ECO:0007669"/>
    <property type="project" value="TreeGrafter"/>
</dbReference>
<dbReference type="EMBL" id="JACWMT010000003">
    <property type="protein sequence ID" value="MBD1271734.1"/>
    <property type="molecule type" value="Genomic_DNA"/>
</dbReference>
<dbReference type="InterPro" id="IPR011055">
    <property type="entry name" value="Dup_hybrid_motif"/>
</dbReference>
<organism evidence="3 4">
    <name type="scientific">Aeromicrobium tamlense</name>
    <dbReference type="NCBI Taxonomy" id="375541"/>
    <lineage>
        <taxon>Bacteria</taxon>
        <taxon>Bacillati</taxon>
        <taxon>Actinomycetota</taxon>
        <taxon>Actinomycetes</taxon>
        <taxon>Propionibacteriales</taxon>
        <taxon>Nocardioidaceae</taxon>
        <taxon>Aeromicrobium</taxon>
    </lineage>
</organism>
<evidence type="ECO:0000313" key="4">
    <source>
        <dbReference type="Proteomes" id="UP000659061"/>
    </source>
</evidence>
<feature type="domain" description="M23ase beta-sheet core" evidence="2">
    <location>
        <begin position="232"/>
        <end position="293"/>
    </location>
</feature>
<sequence length="332" mass="36082">MALPSTSYKANAPQNRPTRREQTKHEFGRSIGLTGASDPLLCAECAPANHSYWHFRWSDADPRLNPSLLRHLSRPARRTAPDLRRSGAVRVPRATNDEAFVPAAVPECIILRERWREAGTVIVDLEYPFAGRWLVRNSPANRVPSHGTALFASSFAIDFVPVDVAGRTAPVNTRSLFTPEPPGRFPGFGRPILSPVAGTVVGMHDGAPDHEAYRGLPSVGYALTQRGRATEGWVALAGNHVMIETPDGVVAAVCHLQQSSVRVQLGHTVRVGEPLGRCGNSGNSTEPHVHVQALDRADVPNATAVPIAFRGRLPRNGEIIDAEQTPEEEEPR</sequence>
<dbReference type="InterPro" id="IPR050570">
    <property type="entry name" value="Cell_wall_metabolism_enzyme"/>
</dbReference>
<reference evidence="3" key="1">
    <citation type="submission" date="2020-09" db="EMBL/GenBank/DDBJ databases">
        <title>Novel species in genus Aeromicrobium.</title>
        <authorList>
            <person name="Zhang G."/>
        </authorList>
    </citation>
    <scope>NUCLEOTIDE SEQUENCE</scope>
    <source>
        <strain evidence="3">SSW1-57</strain>
    </source>
</reference>
<protein>
    <submittedName>
        <fullName evidence="3">M23 family metallopeptidase</fullName>
    </submittedName>
</protein>
<feature type="compositionally biased region" description="Polar residues" evidence="1">
    <location>
        <begin position="1"/>
        <end position="16"/>
    </location>
</feature>
<dbReference type="Proteomes" id="UP000659061">
    <property type="component" value="Unassembled WGS sequence"/>
</dbReference>
<proteinExistence type="predicted"/>
<dbReference type="PANTHER" id="PTHR21666:SF270">
    <property type="entry name" value="MUREIN HYDROLASE ACTIVATOR ENVC"/>
    <property type="match status" value="1"/>
</dbReference>
<dbReference type="PANTHER" id="PTHR21666">
    <property type="entry name" value="PEPTIDASE-RELATED"/>
    <property type="match status" value="1"/>
</dbReference>